<evidence type="ECO:0000313" key="2">
    <source>
        <dbReference type="Proteomes" id="UP001186974"/>
    </source>
</evidence>
<protein>
    <submittedName>
        <fullName evidence="1">Uncharacterized protein</fullName>
    </submittedName>
</protein>
<dbReference type="EMBL" id="JAWDJW010007666">
    <property type="protein sequence ID" value="KAK3061719.1"/>
    <property type="molecule type" value="Genomic_DNA"/>
</dbReference>
<gene>
    <name evidence="1" type="ORF">LTS18_005584</name>
</gene>
<evidence type="ECO:0000313" key="1">
    <source>
        <dbReference type="EMBL" id="KAK3061719.1"/>
    </source>
</evidence>
<comment type="caution">
    <text evidence="1">The sequence shown here is derived from an EMBL/GenBank/DDBJ whole genome shotgun (WGS) entry which is preliminary data.</text>
</comment>
<sequence length="850" mass="91520">MPLTPSNPRMTSINPALSLRHTPSNSPHARHASARSPTKSGRSDNSILSLKQVIGSTITSANAFDVIPSARAIAFTAGAAAVIATFDDELHVTQRFYRARPTAVPLNTSPAIYGPSTPTQSSVDARSRTAASLQQAGIGASPFASLGGEWTDSPNGKSWSARERVKAATCVSFSPDGKFLAVGETGYRPRVLIFSIARDSPGDTPLTCLSDHTFGVRCVAFSPDSRYLASLGSSNDGFLYVWSVNRKTGAATLVATNKCSSNITRMAWVGSNLVTIGTRHVKVWRLDIGKEAGSSPSSEAETPKGARSPSNRTLFGRNCLLGPLLETTLTTIVPIGPTRAIICSEKGDICLLDHTDGNQRFERITRVEFSITASAVDKNGNLILASFDGSTWEIALGGILETTIEWTGQRPLTMSCMPPHRIIALSPFLAHIVTAESHGGIRLHPVDPSVELENSRMDTAVLPSHGGAVQGVRPLRSLVDPTVLFMTWSARGSILFWGESGTCRGQVQVELEQLDYDSAVNELKVVRAVPQINSVVTGDKYGVLQVMNQDDGAQNFTCKAHSGEITDIAVHEGNATFIASSGRDRTIQLFKRTDNAWELLQTLDEHVGAVTGVLFSTNGSRLLSCSADRTVVVRELASQEVNDKNLTAYLIVRTITLRATPICMNLDPDRDDYLILSTIDRTVHKYNLRTGHASSSFKASDSDGGDAVVLSSMVFLPRSTGSPLIAGVSSTDKSIRLYDDAGNLIGRDWGHTEGISDICMIDSKPCGSPGPKNLVTVAVDGTIFVWSTMKPTRRHEVSHSTDDTNMMTPSRDMFASKPPLRRVLSQSEIAQFQKPIDENNTPTGKRSPTV</sequence>
<accession>A0ACC3D4T1</accession>
<reference evidence="1" key="1">
    <citation type="submission" date="2024-09" db="EMBL/GenBank/DDBJ databases">
        <title>Black Yeasts Isolated from many extreme environments.</title>
        <authorList>
            <person name="Coleine C."/>
            <person name="Stajich J.E."/>
            <person name="Selbmann L."/>
        </authorList>
    </citation>
    <scope>NUCLEOTIDE SEQUENCE</scope>
    <source>
        <strain evidence="1">CCFEE 5737</strain>
    </source>
</reference>
<keyword evidence="2" id="KW-1185">Reference proteome</keyword>
<organism evidence="1 2">
    <name type="scientific">Coniosporium uncinatum</name>
    <dbReference type="NCBI Taxonomy" id="93489"/>
    <lineage>
        <taxon>Eukaryota</taxon>
        <taxon>Fungi</taxon>
        <taxon>Dikarya</taxon>
        <taxon>Ascomycota</taxon>
        <taxon>Pezizomycotina</taxon>
        <taxon>Dothideomycetes</taxon>
        <taxon>Dothideomycetes incertae sedis</taxon>
        <taxon>Coniosporium</taxon>
    </lineage>
</organism>
<name>A0ACC3D4T1_9PEZI</name>
<feature type="non-terminal residue" evidence="1">
    <location>
        <position position="850"/>
    </location>
</feature>
<proteinExistence type="predicted"/>
<dbReference type="Proteomes" id="UP001186974">
    <property type="component" value="Unassembled WGS sequence"/>
</dbReference>